<comment type="caution">
    <text evidence="1">The sequence shown here is derived from an EMBL/GenBank/DDBJ whole genome shotgun (WGS) entry which is preliminary data.</text>
</comment>
<dbReference type="AlphaFoldDB" id="A0A1J5NZ18"/>
<proteinExistence type="predicted"/>
<reference evidence="1" key="1">
    <citation type="submission" date="2016-10" db="EMBL/GenBank/DDBJ databases">
        <title>Sequence of Gallionella enrichment culture.</title>
        <authorList>
            <person name="Poehlein A."/>
            <person name="Muehling M."/>
            <person name="Daniel R."/>
        </authorList>
    </citation>
    <scope>NUCLEOTIDE SEQUENCE</scope>
</reference>
<protein>
    <submittedName>
        <fullName evidence="1">Uncharacterized protein</fullName>
    </submittedName>
</protein>
<gene>
    <name evidence="1" type="ORF">GALL_544260</name>
</gene>
<accession>A0A1J5NZ18</accession>
<organism evidence="1">
    <name type="scientific">mine drainage metagenome</name>
    <dbReference type="NCBI Taxonomy" id="410659"/>
    <lineage>
        <taxon>unclassified sequences</taxon>
        <taxon>metagenomes</taxon>
        <taxon>ecological metagenomes</taxon>
    </lineage>
</organism>
<name>A0A1J5NZ18_9ZZZZ</name>
<evidence type="ECO:0000313" key="1">
    <source>
        <dbReference type="EMBL" id="OIQ64026.1"/>
    </source>
</evidence>
<sequence>MVPRLRFLVTPGLWRRLAPFSRIGTLPRMVLAQTIRPAILLLLQPTPFFMPNGLPLIRSPISPMGRLVARFRSMGRILMQVVPRSRFWVILGRWSRRGVFFLIGIPQLMARELSMRRVRLLLSVLTRSCMRNGAPRLRITLTGRPEVAFLLIHLVRILITQLSRFLVTLVRWSELVTTSLVGIRPPTVRA</sequence>
<dbReference type="EMBL" id="MLJW01008479">
    <property type="protein sequence ID" value="OIQ64026.1"/>
    <property type="molecule type" value="Genomic_DNA"/>
</dbReference>